<evidence type="ECO:0000313" key="4">
    <source>
        <dbReference type="Proteomes" id="UP000297253"/>
    </source>
</evidence>
<feature type="domain" description="SWIM-type" evidence="2">
    <location>
        <begin position="75"/>
        <end position="113"/>
    </location>
</feature>
<evidence type="ECO:0000259" key="2">
    <source>
        <dbReference type="PROSITE" id="PS50966"/>
    </source>
</evidence>
<proteinExistence type="predicted"/>
<dbReference type="EMBL" id="SPPD01000003">
    <property type="protein sequence ID" value="TFU98471.1"/>
    <property type="molecule type" value="Genomic_DNA"/>
</dbReference>
<keyword evidence="1" id="KW-0863">Zinc-finger</keyword>
<dbReference type="GO" id="GO:0008270">
    <property type="term" value="F:zinc ion binding"/>
    <property type="evidence" value="ECO:0007669"/>
    <property type="project" value="UniProtKB-KW"/>
</dbReference>
<evidence type="ECO:0000256" key="1">
    <source>
        <dbReference type="PROSITE-ProRule" id="PRU00325"/>
    </source>
</evidence>
<dbReference type="PROSITE" id="PS50966">
    <property type="entry name" value="ZF_SWIM"/>
    <property type="match status" value="1"/>
</dbReference>
<organism evidence="3 4">
    <name type="scientific">Streptococcus cuniculi</name>
    <dbReference type="NCBI Taxonomy" id="1432788"/>
    <lineage>
        <taxon>Bacteria</taxon>
        <taxon>Bacillati</taxon>
        <taxon>Bacillota</taxon>
        <taxon>Bacilli</taxon>
        <taxon>Lactobacillales</taxon>
        <taxon>Streptococcaceae</taxon>
        <taxon>Streptococcus</taxon>
    </lineage>
</organism>
<sequence length="215" mass="25060">MKDCKRHKTCLRNTEWKIGRKSDEKMKSPYRQYFYPTIWERGRDYFQQGHISNMDIEYQGDSIEIEATVEGTTDYQVFLTFLEGDVVEAGCDCPFAEEGHYCKHMVAVCFAFEEGAKQSRPVPLMPSKQESIESLLEAMSEETLREFCLQSAQKDIHFEQALRRFLSAEKGQFSLDNALDEVDFIIESYQDHGFIDYEESFGFEDEMTDFLGDCL</sequence>
<gene>
    <name evidence="3" type="ORF">E4T82_03760</name>
</gene>
<evidence type="ECO:0000313" key="3">
    <source>
        <dbReference type="EMBL" id="TFU98471.1"/>
    </source>
</evidence>
<dbReference type="Pfam" id="PF04434">
    <property type="entry name" value="SWIM"/>
    <property type="match status" value="1"/>
</dbReference>
<keyword evidence="1" id="KW-0862">Zinc</keyword>
<reference evidence="3 4" key="1">
    <citation type="submission" date="2019-03" db="EMBL/GenBank/DDBJ databases">
        <title>Diversity of the mouse oral microbiome.</title>
        <authorList>
            <person name="Joseph S."/>
            <person name="Aduse-Opoku J."/>
            <person name="Curtis M."/>
            <person name="Wade W."/>
            <person name="Hashim A."/>
        </authorList>
    </citation>
    <scope>NUCLEOTIDE SEQUENCE [LARGE SCALE GENOMIC DNA]</scope>
    <source>
        <strain evidence="3 4">WM131</strain>
    </source>
</reference>
<comment type="caution">
    <text evidence="3">The sequence shown here is derived from an EMBL/GenBank/DDBJ whole genome shotgun (WGS) entry which is preliminary data.</text>
</comment>
<dbReference type="Proteomes" id="UP000297253">
    <property type="component" value="Unassembled WGS sequence"/>
</dbReference>
<name>A0A4Y9JD50_9STRE</name>
<dbReference type="AlphaFoldDB" id="A0A4Y9JD50"/>
<keyword evidence="1" id="KW-0479">Metal-binding</keyword>
<dbReference type="OrthoDB" id="9760715at2"/>
<accession>A0A4Y9JD50</accession>
<protein>
    <recommendedName>
        <fullName evidence="2">SWIM-type domain-containing protein</fullName>
    </recommendedName>
</protein>
<dbReference type="InterPro" id="IPR007527">
    <property type="entry name" value="Znf_SWIM"/>
</dbReference>